<sequence>MIRNSCSTVTSAEPVDLAIMIASTYVRNHTLDASELPGLIQGTYSALTGLRVKPEAHAAPKVQGPTARQIRRSISPEGLISFIDGAPYMMLKRHLRRHGLDPDSYRARYGLPADYPMVAPSYSERRSGIARSSGLPHRRRKWPAKADVGTTSGA</sequence>
<dbReference type="EMBL" id="CP073633">
    <property type="protein sequence ID" value="WHQ70046.1"/>
    <property type="molecule type" value="Genomic_DNA"/>
</dbReference>
<dbReference type="Gene3D" id="1.10.10.1550">
    <property type="entry name" value="ROS/MUCR transcriptional regulator protein"/>
    <property type="match status" value="1"/>
</dbReference>
<accession>A0AAX3WHU5</accession>
<reference evidence="3" key="1">
    <citation type="journal article" date="2022" name="Biotechnol. Bioprocess Eng.">
        <title>Pan-genome Analysis Reveals Comparative Genomic Features of Central Metabolic Pathways in Methylorubrum extorquens.</title>
        <authorList>
            <person name="Lee G.M."/>
            <person name="Scott-Nevros Z.K."/>
            <person name="Lee S.-M."/>
            <person name="Kim D."/>
        </authorList>
    </citation>
    <scope>NUCLEOTIDE SEQUENCE</scope>
    <source>
        <strain evidence="3">ATCC 55366</strain>
    </source>
</reference>
<evidence type="ECO:0000313" key="4">
    <source>
        <dbReference type="Proteomes" id="UP001223720"/>
    </source>
</evidence>
<gene>
    <name evidence="3" type="ORF">KEC54_27690</name>
</gene>
<dbReference type="GO" id="GO:0006355">
    <property type="term" value="P:regulation of DNA-templated transcription"/>
    <property type="evidence" value="ECO:0007669"/>
    <property type="project" value="InterPro"/>
</dbReference>
<proteinExistence type="inferred from homology"/>
<feature type="region of interest" description="Disordered" evidence="2">
    <location>
        <begin position="126"/>
        <end position="154"/>
    </location>
</feature>
<dbReference type="InterPro" id="IPR008807">
    <property type="entry name" value="ROS_MUCR"/>
</dbReference>
<evidence type="ECO:0000256" key="1">
    <source>
        <dbReference type="ARBA" id="ARBA00007031"/>
    </source>
</evidence>
<dbReference type="AlphaFoldDB" id="A0AAX3WHU5"/>
<dbReference type="InterPro" id="IPR041920">
    <property type="entry name" value="ROS/MUCR_sf"/>
</dbReference>
<dbReference type="GO" id="GO:0008270">
    <property type="term" value="F:zinc ion binding"/>
    <property type="evidence" value="ECO:0007669"/>
    <property type="project" value="InterPro"/>
</dbReference>
<protein>
    <submittedName>
        <fullName evidence="3">MucR family transcriptional regulator</fullName>
    </submittedName>
</protein>
<dbReference type="Proteomes" id="UP001223720">
    <property type="component" value="Chromosome"/>
</dbReference>
<dbReference type="Pfam" id="PF05443">
    <property type="entry name" value="ROS_MUCR"/>
    <property type="match status" value="1"/>
</dbReference>
<evidence type="ECO:0000313" key="3">
    <source>
        <dbReference type="EMBL" id="WHQ70046.1"/>
    </source>
</evidence>
<comment type="similarity">
    <text evidence="1">Belongs to the ros/MucR family.</text>
</comment>
<organism evidence="3 4">
    <name type="scientific">Methylorubrum extorquens</name>
    <name type="common">Methylobacterium dichloromethanicum</name>
    <name type="synonym">Methylobacterium extorquens</name>
    <dbReference type="NCBI Taxonomy" id="408"/>
    <lineage>
        <taxon>Bacteria</taxon>
        <taxon>Pseudomonadati</taxon>
        <taxon>Pseudomonadota</taxon>
        <taxon>Alphaproteobacteria</taxon>
        <taxon>Hyphomicrobiales</taxon>
        <taxon>Methylobacteriaceae</taxon>
        <taxon>Methylorubrum</taxon>
    </lineage>
</organism>
<evidence type="ECO:0000256" key="2">
    <source>
        <dbReference type="SAM" id="MobiDB-lite"/>
    </source>
</evidence>
<name>A0AAX3WHU5_METEX</name>
<dbReference type="GO" id="GO:0003677">
    <property type="term" value="F:DNA binding"/>
    <property type="evidence" value="ECO:0007669"/>
    <property type="project" value="InterPro"/>
</dbReference>